<dbReference type="GO" id="GO:0005886">
    <property type="term" value="C:plasma membrane"/>
    <property type="evidence" value="ECO:0007669"/>
    <property type="project" value="UniProtKB-UniRule"/>
</dbReference>
<evidence type="ECO:0000256" key="5">
    <source>
        <dbReference type="ARBA" id="ARBA00022927"/>
    </source>
</evidence>
<evidence type="ECO:0000256" key="1">
    <source>
        <dbReference type="ARBA" id="ARBA00004370"/>
    </source>
</evidence>
<dbReference type="InterPro" id="IPR001901">
    <property type="entry name" value="Translocase_SecE/Sec61-g"/>
</dbReference>
<dbReference type="NCBIfam" id="TIGR00964">
    <property type="entry name" value="secE_bact"/>
    <property type="match status" value="1"/>
</dbReference>
<comment type="subcellular location">
    <subcellularLocation>
        <location evidence="1">Membrane</location>
    </subcellularLocation>
</comment>
<dbReference type="EMBL" id="SJPJ01000001">
    <property type="protein sequence ID" value="TWT82078.1"/>
    <property type="molecule type" value="Genomic_DNA"/>
</dbReference>
<gene>
    <name evidence="9" type="primary">secE</name>
    <name evidence="10" type="ORF">CA13_35380</name>
</gene>
<evidence type="ECO:0000313" key="10">
    <source>
        <dbReference type="EMBL" id="TWT82078.1"/>
    </source>
</evidence>
<organism evidence="10 11">
    <name type="scientific">Novipirellula herctigrandis</name>
    <dbReference type="NCBI Taxonomy" id="2527986"/>
    <lineage>
        <taxon>Bacteria</taxon>
        <taxon>Pseudomonadati</taxon>
        <taxon>Planctomycetota</taxon>
        <taxon>Planctomycetia</taxon>
        <taxon>Pirellulales</taxon>
        <taxon>Pirellulaceae</taxon>
        <taxon>Novipirellula</taxon>
    </lineage>
</organism>
<dbReference type="GO" id="GO:0008320">
    <property type="term" value="F:protein transmembrane transporter activity"/>
    <property type="evidence" value="ECO:0007669"/>
    <property type="project" value="UniProtKB-UniRule"/>
</dbReference>
<comment type="subunit">
    <text evidence="9">Component of the Sec protein translocase complex. Heterotrimer consisting of SecY, SecE and SecG subunits. The heterotrimers can form oligomers, although 1 heterotrimer is thought to be able to translocate proteins. Interacts with the ribosome. Interacts with SecDF, and other proteins may be involved. Interacts with SecA.</text>
</comment>
<evidence type="ECO:0000256" key="7">
    <source>
        <dbReference type="ARBA" id="ARBA00023010"/>
    </source>
</evidence>
<protein>
    <recommendedName>
        <fullName evidence="9">Protein translocase subunit SecE</fullName>
    </recommendedName>
</protein>
<keyword evidence="2 9" id="KW-0813">Transport</keyword>
<dbReference type="Gene3D" id="1.20.5.1030">
    <property type="entry name" value="Preprotein translocase secy subunit"/>
    <property type="match status" value="1"/>
</dbReference>
<dbReference type="GO" id="GO:0043952">
    <property type="term" value="P:protein transport by the Sec complex"/>
    <property type="evidence" value="ECO:0007669"/>
    <property type="project" value="UniProtKB-UniRule"/>
</dbReference>
<dbReference type="GO" id="GO:0009306">
    <property type="term" value="P:protein secretion"/>
    <property type="evidence" value="ECO:0007669"/>
    <property type="project" value="UniProtKB-UniRule"/>
</dbReference>
<reference evidence="10 11" key="1">
    <citation type="submission" date="2019-02" db="EMBL/GenBank/DDBJ databases">
        <title>Deep-cultivation of Planctomycetes and their phenomic and genomic characterization uncovers novel biology.</title>
        <authorList>
            <person name="Wiegand S."/>
            <person name="Jogler M."/>
            <person name="Boedeker C."/>
            <person name="Pinto D."/>
            <person name="Vollmers J."/>
            <person name="Rivas-Marin E."/>
            <person name="Kohn T."/>
            <person name="Peeters S.H."/>
            <person name="Heuer A."/>
            <person name="Rast P."/>
            <person name="Oberbeckmann S."/>
            <person name="Bunk B."/>
            <person name="Jeske O."/>
            <person name="Meyerdierks A."/>
            <person name="Storesund J.E."/>
            <person name="Kallscheuer N."/>
            <person name="Luecker S."/>
            <person name="Lage O.M."/>
            <person name="Pohl T."/>
            <person name="Merkel B.J."/>
            <person name="Hornburger P."/>
            <person name="Mueller R.-W."/>
            <person name="Bruemmer F."/>
            <person name="Labrenz M."/>
            <person name="Spormann A.M."/>
            <person name="Op Den Camp H."/>
            <person name="Overmann J."/>
            <person name="Amann R."/>
            <person name="Jetten M.S.M."/>
            <person name="Mascher T."/>
            <person name="Medema M.H."/>
            <person name="Devos D.P."/>
            <person name="Kaster A.-K."/>
            <person name="Ovreas L."/>
            <person name="Rohde M."/>
            <person name="Galperin M.Y."/>
            <person name="Jogler C."/>
        </authorList>
    </citation>
    <scope>NUCLEOTIDE SEQUENCE [LARGE SCALE GENOMIC DNA]</scope>
    <source>
        <strain evidence="10 11">CA13</strain>
    </source>
</reference>
<keyword evidence="11" id="KW-1185">Reference proteome</keyword>
<keyword evidence="7 9" id="KW-0811">Translocation</keyword>
<proteinExistence type="inferred from homology"/>
<dbReference type="OrthoDB" id="284370at2"/>
<feature type="transmembrane region" description="Helical" evidence="9">
    <location>
        <begin position="111"/>
        <end position="132"/>
    </location>
</feature>
<evidence type="ECO:0000256" key="8">
    <source>
        <dbReference type="ARBA" id="ARBA00023136"/>
    </source>
</evidence>
<dbReference type="InterPro" id="IPR005807">
    <property type="entry name" value="SecE_bac"/>
</dbReference>
<comment type="caution">
    <text evidence="9">Lacks conserved residue(s) required for the propagation of feature annotation.</text>
</comment>
<sequence length="147" mass="16385">MSQDFGGTRNVPLTSELFHTSVYKPNQGRIVRQVTCLAIWVIVALGCWSLYATLRGYFPSTSYAASAIAGALAAIGGWIGYRLVNWPQFADFLIAVEAEMNKVTWPSKDELIRASIVVIFTIFFLAIALFSFDVIWQFIFNFIGVTS</sequence>
<evidence type="ECO:0000313" key="11">
    <source>
        <dbReference type="Proteomes" id="UP000315010"/>
    </source>
</evidence>
<dbReference type="RefSeq" id="WP_146398351.1">
    <property type="nucleotide sequence ID" value="NZ_SJPJ01000001.1"/>
</dbReference>
<dbReference type="Proteomes" id="UP000315010">
    <property type="component" value="Unassembled WGS sequence"/>
</dbReference>
<evidence type="ECO:0000256" key="4">
    <source>
        <dbReference type="ARBA" id="ARBA00022692"/>
    </source>
</evidence>
<dbReference type="PANTHER" id="PTHR33910:SF1">
    <property type="entry name" value="PROTEIN TRANSLOCASE SUBUNIT SECE"/>
    <property type="match status" value="1"/>
</dbReference>
<dbReference type="PANTHER" id="PTHR33910">
    <property type="entry name" value="PROTEIN TRANSLOCASE SUBUNIT SECE"/>
    <property type="match status" value="1"/>
</dbReference>
<feature type="transmembrane region" description="Helical" evidence="9">
    <location>
        <begin position="63"/>
        <end position="81"/>
    </location>
</feature>
<comment type="similarity">
    <text evidence="9">Belongs to the SecE/SEC61-gamma family.</text>
</comment>
<evidence type="ECO:0000256" key="2">
    <source>
        <dbReference type="ARBA" id="ARBA00022448"/>
    </source>
</evidence>
<accession>A0A5C5Z408</accession>
<keyword evidence="3 9" id="KW-1003">Cell membrane</keyword>
<comment type="caution">
    <text evidence="10">The sequence shown here is derived from an EMBL/GenBank/DDBJ whole genome shotgun (WGS) entry which is preliminary data.</text>
</comment>
<keyword evidence="6 9" id="KW-1133">Transmembrane helix</keyword>
<keyword evidence="5 9" id="KW-0653">Protein transport</keyword>
<evidence type="ECO:0000256" key="6">
    <source>
        <dbReference type="ARBA" id="ARBA00022989"/>
    </source>
</evidence>
<keyword evidence="4 9" id="KW-0812">Transmembrane</keyword>
<dbReference type="AlphaFoldDB" id="A0A5C5Z408"/>
<evidence type="ECO:0000256" key="3">
    <source>
        <dbReference type="ARBA" id="ARBA00022475"/>
    </source>
</evidence>
<dbReference type="InterPro" id="IPR038379">
    <property type="entry name" value="SecE_sf"/>
</dbReference>
<keyword evidence="8 9" id="KW-0472">Membrane</keyword>
<dbReference type="GO" id="GO:0006605">
    <property type="term" value="P:protein targeting"/>
    <property type="evidence" value="ECO:0007669"/>
    <property type="project" value="UniProtKB-UniRule"/>
</dbReference>
<dbReference type="HAMAP" id="MF_00422">
    <property type="entry name" value="SecE"/>
    <property type="match status" value="1"/>
</dbReference>
<feature type="transmembrane region" description="Helical" evidence="9">
    <location>
        <begin position="30"/>
        <end position="51"/>
    </location>
</feature>
<name>A0A5C5Z408_9BACT</name>
<comment type="function">
    <text evidence="9">Essential subunit of the Sec protein translocation channel SecYEG. Clamps together the 2 halves of SecY. May contact the channel plug during translocation.</text>
</comment>
<dbReference type="GO" id="GO:0065002">
    <property type="term" value="P:intracellular protein transmembrane transport"/>
    <property type="evidence" value="ECO:0007669"/>
    <property type="project" value="UniProtKB-UniRule"/>
</dbReference>
<evidence type="ECO:0000256" key="9">
    <source>
        <dbReference type="HAMAP-Rule" id="MF_00422"/>
    </source>
</evidence>
<dbReference type="Pfam" id="PF00584">
    <property type="entry name" value="SecE"/>
    <property type="match status" value="1"/>
</dbReference>